<evidence type="ECO:0000256" key="1">
    <source>
        <dbReference type="SAM" id="MobiDB-lite"/>
    </source>
</evidence>
<proteinExistence type="predicted"/>
<dbReference type="AlphaFoldDB" id="A0A4Z1KBN0"/>
<dbReference type="EMBL" id="PQXO01001501">
    <property type="protein sequence ID" value="TGO80932.1"/>
    <property type="molecule type" value="Genomic_DNA"/>
</dbReference>
<reference evidence="2 3" key="1">
    <citation type="submission" date="2017-12" db="EMBL/GenBank/DDBJ databases">
        <title>Comparative genomics of Botrytis spp.</title>
        <authorList>
            <person name="Valero-Jimenez C.A."/>
            <person name="Tapia P."/>
            <person name="Veloso J."/>
            <person name="Silva-Moreno E."/>
            <person name="Staats M."/>
            <person name="Valdes J.H."/>
            <person name="Van Kan J.A.L."/>
        </authorList>
    </citation>
    <scope>NUCLEOTIDE SEQUENCE [LARGE SCALE GENOMIC DNA]</scope>
    <source>
        <strain evidence="2 3">MUCL3349</strain>
    </source>
</reference>
<sequence>MLSNETEAQLSSLQSYNYTQHTHTCKPQAPSQKKVKGKAKVKVEPGQSVAAGSKISKPLLKDQSYQTKKDLKRVEELSREYAELAKSLPEEALPLIIDRPSFVEMLEPLAGPSTVGALAAGVMEAGRYAENQDKIKNGTARKRSARSYSDKFLTAINAQFASIPASNQTSGQRFRSVNAVMIEYKLSEAEQEERDAKAYDEFRGFVQDRLNEEGPGGEIRGDYADYIWENFKHAKISAITEKVLEFLRELVHIQESQPLLDLSNVNMKDMDVVVQSIRSIESNFTIQILQKAFLQMNLAQLMDTAFEEHQRSGGDLNRIRHSEQLYNNWDEKSKAAGHTPVEWTEEVRLGNRWIRWTQILSENNKDSRNGLGQLLALSGFKMPSGRSAVSFLCRKISNAEMVYAEVYIDKYLPDMRTLSILLHDIAQKLISGRTVTKLEIKQLQNVIKDRITFSQHIEDKPDKGSTKGAQKGKEIAVEDGVEDKTQEEAPADNNA</sequence>
<feature type="region of interest" description="Disordered" evidence="1">
    <location>
        <begin position="457"/>
        <end position="495"/>
    </location>
</feature>
<dbReference type="Proteomes" id="UP000297280">
    <property type="component" value="Unassembled WGS sequence"/>
</dbReference>
<feature type="compositionally biased region" description="Basic and acidic residues" evidence="1">
    <location>
        <begin position="457"/>
        <end position="487"/>
    </location>
</feature>
<evidence type="ECO:0000313" key="3">
    <source>
        <dbReference type="Proteomes" id="UP000297280"/>
    </source>
</evidence>
<feature type="region of interest" description="Disordered" evidence="1">
    <location>
        <begin position="1"/>
        <end position="49"/>
    </location>
</feature>
<feature type="compositionally biased region" description="Polar residues" evidence="1">
    <location>
        <begin position="1"/>
        <end position="22"/>
    </location>
</feature>
<keyword evidence="3" id="KW-1185">Reference proteome</keyword>
<accession>A0A4Z1KBN0</accession>
<comment type="caution">
    <text evidence="2">The sequence shown here is derived from an EMBL/GenBank/DDBJ whole genome shotgun (WGS) entry which is preliminary data.</text>
</comment>
<gene>
    <name evidence="2" type="ORF">BPOR_1511g00020</name>
</gene>
<protein>
    <submittedName>
        <fullName evidence="2">Uncharacterized protein</fullName>
    </submittedName>
</protein>
<organism evidence="2 3">
    <name type="scientific">Botrytis porri</name>
    <dbReference type="NCBI Taxonomy" id="87229"/>
    <lineage>
        <taxon>Eukaryota</taxon>
        <taxon>Fungi</taxon>
        <taxon>Dikarya</taxon>
        <taxon>Ascomycota</taxon>
        <taxon>Pezizomycotina</taxon>
        <taxon>Leotiomycetes</taxon>
        <taxon>Helotiales</taxon>
        <taxon>Sclerotiniaceae</taxon>
        <taxon>Botrytis</taxon>
    </lineage>
</organism>
<name>A0A4Z1KBN0_9HELO</name>
<evidence type="ECO:0000313" key="2">
    <source>
        <dbReference type="EMBL" id="TGO80932.1"/>
    </source>
</evidence>